<dbReference type="OrthoDB" id="29661at2759"/>
<proteinExistence type="predicted"/>
<accession>A0A852K0I7</accession>
<protein>
    <submittedName>
        <fullName evidence="2">SPP2B protein</fullName>
    </submittedName>
</protein>
<feature type="compositionally biased region" description="Basic and acidic residues" evidence="1">
    <location>
        <begin position="109"/>
        <end position="123"/>
    </location>
</feature>
<dbReference type="PANTHER" id="PTHR12174:SF39">
    <property type="entry name" value="SIGNAL PEPTIDE PEPTIDASE-LIKE 2B"/>
    <property type="match status" value="1"/>
</dbReference>
<dbReference type="GO" id="GO:0033619">
    <property type="term" value="P:membrane protein proteolysis"/>
    <property type="evidence" value="ECO:0007669"/>
    <property type="project" value="TreeGrafter"/>
</dbReference>
<dbReference type="InterPro" id="IPR007369">
    <property type="entry name" value="Peptidase_A22B_SPP"/>
</dbReference>
<dbReference type="GO" id="GO:0005765">
    <property type="term" value="C:lysosomal membrane"/>
    <property type="evidence" value="ECO:0007669"/>
    <property type="project" value="TreeGrafter"/>
</dbReference>
<feature type="compositionally biased region" description="Polar residues" evidence="1">
    <location>
        <begin position="63"/>
        <end position="77"/>
    </location>
</feature>
<dbReference type="GO" id="GO:0098554">
    <property type="term" value="C:cytoplasmic side of endoplasmic reticulum membrane"/>
    <property type="evidence" value="ECO:0007669"/>
    <property type="project" value="TreeGrafter"/>
</dbReference>
<reference evidence="2" key="1">
    <citation type="submission" date="2020-02" db="EMBL/GenBank/DDBJ databases">
        <title>Bird 10,000 Genomes (B10K) Project - Family phase.</title>
        <authorList>
            <person name="Zhang G."/>
        </authorList>
    </citation>
    <scope>NUCLEOTIDE SEQUENCE</scope>
    <source>
        <strain evidence="2">B10K-DU-023-52</strain>
        <tissue evidence="2">Mixed tissue sample</tissue>
    </source>
</reference>
<feature type="non-terminal residue" evidence="2">
    <location>
        <position position="1"/>
    </location>
</feature>
<name>A0A852K0I7_SPIPA</name>
<dbReference type="AlphaFoldDB" id="A0A852K0I7"/>
<evidence type="ECO:0000256" key="1">
    <source>
        <dbReference type="SAM" id="MobiDB-lite"/>
    </source>
</evidence>
<dbReference type="GO" id="GO:0098553">
    <property type="term" value="C:lumenal side of endoplasmic reticulum membrane"/>
    <property type="evidence" value="ECO:0007669"/>
    <property type="project" value="TreeGrafter"/>
</dbReference>
<sequence>MQMGQPALLYLVPCTLLTSLVVALWRRELAMFWTGSGFAKDLPQPPVVIAPVNCPQLPKDSSVPASEQDTEPMTNPTLHVEQLHGSGAAEEELPDSSTKTEQPETSVAHSEEPTAQNKDDLESKCLNAEQNQLE</sequence>
<comment type="caution">
    <text evidence="2">The sequence shown here is derived from an EMBL/GenBank/DDBJ whole genome shotgun (WGS) entry which is preliminary data.</text>
</comment>
<feature type="non-terminal residue" evidence="2">
    <location>
        <position position="134"/>
    </location>
</feature>
<feature type="region of interest" description="Disordered" evidence="1">
    <location>
        <begin position="52"/>
        <end position="134"/>
    </location>
</feature>
<dbReference type="PANTHER" id="PTHR12174">
    <property type="entry name" value="SIGNAL PEPTIDE PEPTIDASE"/>
    <property type="match status" value="1"/>
</dbReference>
<dbReference type="EMBL" id="WBNQ01084282">
    <property type="protein sequence ID" value="NXX71402.1"/>
    <property type="molecule type" value="Genomic_DNA"/>
</dbReference>
<evidence type="ECO:0000313" key="2">
    <source>
        <dbReference type="EMBL" id="NXX71402.1"/>
    </source>
</evidence>
<keyword evidence="3" id="KW-1185">Reference proteome</keyword>
<dbReference type="GO" id="GO:0030660">
    <property type="term" value="C:Golgi-associated vesicle membrane"/>
    <property type="evidence" value="ECO:0007669"/>
    <property type="project" value="TreeGrafter"/>
</dbReference>
<dbReference type="Proteomes" id="UP000618746">
    <property type="component" value="Unassembled WGS sequence"/>
</dbReference>
<dbReference type="GO" id="GO:0042500">
    <property type="term" value="F:aspartic endopeptidase activity, intramembrane cleaving"/>
    <property type="evidence" value="ECO:0007669"/>
    <property type="project" value="InterPro"/>
</dbReference>
<organism evidence="2 3">
    <name type="scientific">Spizella passerina</name>
    <name type="common">Chipping sparrow</name>
    <dbReference type="NCBI Taxonomy" id="40210"/>
    <lineage>
        <taxon>Eukaryota</taxon>
        <taxon>Metazoa</taxon>
        <taxon>Chordata</taxon>
        <taxon>Craniata</taxon>
        <taxon>Vertebrata</taxon>
        <taxon>Euteleostomi</taxon>
        <taxon>Archelosauria</taxon>
        <taxon>Archosauria</taxon>
        <taxon>Dinosauria</taxon>
        <taxon>Saurischia</taxon>
        <taxon>Theropoda</taxon>
        <taxon>Coelurosauria</taxon>
        <taxon>Aves</taxon>
        <taxon>Neognathae</taxon>
        <taxon>Neoaves</taxon>
        <taxon>Telluraves</taxon>
        <taxon>Australaves</taxon>
        <taxon>Passeriformes</taxon>
        <taxon>Passerellidae</taxon>
        <taxon>Spizella</taxon>
    </lineage>
</organism>
<feature type="compositionally biased region" description="Polar residues" evidence="1">
    <location>
        <begin position="95"/>
        <end position="108"/>
    </location>
</feature>
<evidence type="ECO:0000313" key="3">
    <source>
        <dbReference type="Proteomes" id="UP000618746"/>
    </source>
</evidence>
<gene>
    <name evidence="2" type="primary">Sppl2b</name>
    <name evidence="2" type="ORF">SPIPAS_R09127</name>
</gene>
<dbReference type="Pfam" id="PF04258">
    <property type="entry name" value="Peptidase_A22B"/>
    <property type="match status" value="1"/>
</dbReference>